<name>A0A917UJE1_9DEIO</name>
<accession>A0A917UJE1</accession>
<evidence type="ECO:0000313" key="2">
    <source>
        <dbReference type="Proteomes" id="UP000635726"/>
    </source>
</evidence>
<dbReference type="AlphaFoldDB" id="A0A917UJE1"/>
<gene>
    <name evidence="1" type="ORF">GCM10008939_02270</name>
</gene>
<dbReference type="Proteomes" id="UP000635726">
    <property type="component" value="Unassembled WGS sequence"/>
</dbReference>
<evidence type="ECO:0000313" key="1">
    <source>
        <dbReference type="EMBL" id="GGJ62014.1"/>
    </source>
</evidence>
<comment type="caution">
    <text evidence="1">The sequence shown here is derived from an EMBL/GenBank/DDBJ whole genome shotgun (WGS) entry which is preliminary data.</text>
</comment>
<protein>
    <submittedName>
        <fullName evidence="1">Uncharacterized protein</fullName>
    </submittedName>
</protein>
<proteinExistence type="predicted"/>
<sequence>MRFLVALLLLLATTIGLIYHYGGIKLGLVTVNNTRMWNVTGETSYSYLNGSAGVDVEGECTSRSGTVILRLISPEGEQVGGQQCPKGHWRIRMANKDKIGVYQLKITYLDYFGTLDIKVQR</sequence>
<reference evidence="1" key="2">
    <citation type="submission" date="2020-09" db="EMBL/GenBank/DDBJ databases">
        <authorList>
            <person name="Sun Q."/>
            <person name="Ohkuma M."/>
        </authorList>
    </citation>
    <scope>NUCLEOTIDE SEQUENCE</scope>
    <source>
        <strain evidence="1">JCM 14371</strain>
    </source>
</reference>
<organism evidence="1 2">
    <name type="scientific">Deinococcus aquiradiocola</name>
    <dbReference type="NCBI Taxonomy" id="393059"/>
    <lineage>
        <taxon>Bacteria</taxon>
        <taxon>Thermotogati</taxon>
        <taxon>Deinococcota</taxon>
        <taxon>Deinococci</taxon>
        <taxon>Deinococcales</taxon>
        <taxon>Deinococcaceae</taxon>
        <taxon>Deinococcus</taxon>
    </lineage>
</organism>
<dbReference type="RefSeq" id="WP_188960392.1">
    <property type="nucleotide sequence ID" value="NZ_BMOE01000001.1"/>
</dbReference>
<keyword evidence="2" id="KW-1185">Reference proteome</keyword>
<reference evidence="1" key="1">
    <citation type="journal article" date="2014" name="Int. J. Syst. Evol. Microbiol.">
        <title>Complete genome sequence of Corynebacterium casei LMG S-19264T (=DSM 44701T), isolated from a smear-ripened cheese.</title>
        <authorList>
            <consortium name="US DOE Joint Genome Institute (JGI-PGF)"/>
            <person name="Walter F."/>
            <person name="Albersmeier A."/>
            <person name="Kalinowski J."/>
            <person name="Ruckert C."/>
        </authorList>
    </citation>
    <scope>NUCLEOTIDE SEQUENCE</scope>
    <source>
        <strain evidence="1">JCM 14371</strain>
    </source>
</reference>
<dbReference type="EMBL" id="BMOE01000001">
    <property type="protein sequence ID" value="GGJ62014.1"/>
    <property type="molecule type" value="Genomic_DNA"/>
</dbReference>